<dbReference type="InterPro" id="IPR011006">
    <property type="entry name" value="CheY-like_superfamily"/>
</dbReference>
<dbReference type="PANTHER" id="PTHR32071">
    <property type="entry name" value="TRANSCRIPTIONAL REGULATORY PROTEIN"/>
    <property type="match status" value="1"/>
</dbReference>
<dbReference type="Gene3D" id="3.40.50.2300">
    <property type="match status" value="1"/>
</dbReference>
<keyword evidence="6" id="KW-0597">Phosphoprotein</keyword>
<evidence type="ECO:0000256" key="1">
    <source>
        <dbReference type="ARBA" id="ARBA00022741"/>
    </source>
</evidence>
<dbReference type="PROSITE" id="PS00688">
    <property type="entry name" value="SIGMA54_INTERACT_3"/>
    <property type="match status" value="1"/>
</dbReference>
<dbReference type="InterPro" id="IPR025943">
    <property type="entry name" value="Sigma_54_int_dom_ATP-bd_2"/>
</dbReference>
<gene>
    <name evidence="9" type="ORF">GCM10023149_01620</name>
</gene>
<dbReference type="InterPro" id="IPR025944">
    <property type="entry name" value="Sigma_54_int_dom_CS"/>
</dbReference>
<dbReference type="InterPro" id="IPR027417">
    <property type="entry name" value="P-loop_NTPase"/>
</dbReference>
<name>A0ABP8FNS7_9SPHI</name>
<keyword evidence="10" id="KW-1185">Reference proteome</keyword>
<dbReference type="SUPFAM" id="SSF46689">
    <property type="entry name" value="Homeodomain-like"/>
    <property type="match status" value="1"/>
</dbReference>
<dbReference type="Gene3D" id="1.10.10.60">
    <property type="entry name" value="Homeodomain-like"/>
    <property type="match status" value="1"/>
</dbReference>
<dbReference type="CDD" id="cd17534">
    <property type="entry name" value="REC_DC-like"/>
    <property type="match status" value="1"/>
</dbReference>
<evidence type="ECO:0000256" key="5">
    <source>
        <dbReference type="ARBA" id="ARBA00023163"/>
    </source>
</evidence>
<dbReference type="InterPro" id="IPR025662">
    <property type="entry name" value="Sigma_54_int_dom_ATP-bd_1"/>
</dbReference>
<dbReference type="CDD" id="cd00009">
    <property type="entry name" value="AAA"/>
    <property type="match status" value="1"/>
</dbReference>
<keyword evidence="2" id="KW-0067">ATP-binding</keyword>
<comment type="caution">
    <text evidence="9">The sequence shown here is derived from an EMBL/GenBank/DDBJ whole genome shotgun (WGS) entry which is preliminary data.</text>
</comment>
<dbReference type="PROSITE" id="PS50110">
    <property type="entry name" value="RESPONSE_REGULATORY"/>
    <property type="match status" value="1"/>
</dbReference>
<evidence type="ECO:0000256" key="3">
    <source>
        <dbReference type="ARBA" id="ARBA00023015"/>
    </source>
</evidence>
<accession>A0ABP8FNS7</accession>
<keyword evidence="1" id="KW-0547">Nucleotide-binding</keyword>
<organism evidence="9 10">
    <name type="scientific">Mucilaginibacter gynuensis</name>
    <dbReference type="NCBI Taxonomy" id="1302236"/>
    <lineage>
        <taxon>Bacteria</taxon>
        <taxon>Pseudomonadati</taxon>
        <taxon>Bacteroidota</taxon>
        <taxon>Sphingobacteriia</taxon>
        <taxon>Sphingobacteriales</taxon>
        <taxon>Sphingobacteriaceae</taxon>
        <taxon>Mucilaginibacter</taxon>
    </lineage>
</organism>
<dbReference type="SUPFAM" id="SSF52172">
    <property type="entry name" value="CheY-like"/>
    <property type="match status" value="1"/>
</dbReference>
<sequence length="652" mass="73201">MSSKILIVEDEFVVANALRMVIKQAGYTVCAIVTSAEEAEPAIQKYKPDIVLLDIHLSGKRTGIDLAQILKADNIPFIYLSANSSQKILEEAKATEPYGFLVKPFREKDVLVALDIASYRCKNSLESKLRREQFLQDKLIDISNEVTDPVQGVLKITHLLQPYVPNDLIISGRKPLQGENCTGFGFLRTGLEEYQVIGNDELIAIAGLTPSCFFENETLNNSPNSLVYNTGIFNDVGKLNEMQKKLFEHFKIESNLIFTVLLNNGTRVNYFFYSRQRGIYTQEHIALLNRLKMHLKEISEKLFGEKAKPMVRPPAQEVPIILPASQIPEFDCIVGNHPLLVATLDLVKQVAPYNSSVLILGESGTGKERIAECIHLLSGRKQAPFITVNCATIPATLVESELFGHEKGAFTGATEKRKGKFEQAAGGTIFLDEIGELPLDMQVKLLRVLQEKEIAYVGGNVTKKIDVRIVAATNRNLEKEIAAGNFRLDLYYRLNIFPITLPPLRERKSDIKALATYFANKYCNEFNKKFTGISQVMLSEMQAYNWPGNIRELENVLERSVILNDGRAELNLKQSLTGNPVEGNVPVKLTTYDDVKYVQRETERDYIISILKKTEGRIRGTSGAAELLDIKPTTLESKIARLGIRRDDFMHL</sequence>
<feature type="domain" description="Response regulatory" evidence="8">
    <location>
        <begin position="4"/>
        <end position="118"/>
    </location>
</feature>
<proteinExistence type="predicted"/>
<evidence type="ECO:0000313" key="9">
    <source>
        <dbReference type="EMBL" id="GAA4307920.1"/>
    </source>
</evidence>
<dbReference type="PROSITE" id="PS50045">
    <property type="entry name" value="SIGMA54_INTERACT_4"/>
    <property type="match status" value="1"/>
</dbReference>
<evidence type="ECO:0008006" key="11">
    <source>
        <dbReference type="Google" id="ProtNLM"/>
    </source>
</evidence>
<dbReference type="Gene3D" id="3.40.50.300">
    <property type="entry name" value="P-loop containing nucleotide triphosphate hydrolases"/>
    <property type="match status" value="1"/>
</dbReference>
<dbReference type="Proteomes" id="UP001500582">
    <property type="component" value="Unassembled WGS sequence"/>
</dbReference>
<evidence type="ECO:0000256" key="4">
    <source>
        <dbReference type="ARBA" id="ARBA00023125"/>
    </source>
</evidence>
<keyword evidence="4" id="KW-0238">DNA-binding</keyword>
<feature type="modified residue" description="4-aspartylphosphate" evidence="6">
    <location>
        <position position="54"/>
    </location>
</feature>
<dbReference type="Pfam" id="PF00072">
    <property type="entry name" value="Response_reg"/>
    <property type="match status" value="1"/>
</dbReference>
<dbReference type="InterPro" id="IPR009057">
    <property type="entry name" value="Homeodomain-like_sf"/>
</dbReference>
<dbReference type="Pfam" id="PF25601">
    <property type="entry name" value="AAA_lid_14"/>
    <property type="match status" value="1"/>
</dbReference>
<keyword evidence="3" id="KW-0805">Transcription regulation</keyword>
<dbReference type="InterPro" id="IPR003593">
    <property type="entry name" value="AAA+_ATPase"/>
</dbReference>
<keyword evidence="5" id="KW-0804">Transcription</keyword>
<dbReference type="InterPro" id="IPR002078">
    <property type="entry name" value="Sigma_54_int"/>
</dbReference>
<dbReference type="Pfam" id="PF00158">
    <property type="entry name" value="Sigma54_activat"/>
    <property type="match status" value="1"/>
</dbReference>
<evidence type="ECO:0000313" key="10">
    <source>
        <dbReference type="Proteomes" id="UP001500582"/>
    </source>
</evidence>
<evidence type="ECO:0000259" key="8">
    <source>
        <dbReference type="PROSITE" id="PS50110"/>
    </source>
</evidence>
<evidence type="ECO:0000256" key="2">
    <source>
        <dbReference type="ARBA" id="ARBA00022840"/>
    </source>
</evidence>
<evidence type="ECO:0000259" key="7">
    <source>
        <dbReference type="PROSITE" id="PS50045"/>
    </source>
</evidence>
<dbReference type="EMBL" id="BAABFT010000001">
    <property type="protein sequence ID" value="GAA4307920.1"/>
    <property type="molecule type" value="Genomic_DNA"/>
</dbReference>
<dbReference type="Gene3D" id="1.10.8.60">
    <property type="match status" value="1"/>
</dbReference>
<reference evidence="10" key="1">
    <citation type="journal article" date="2019" name="Int. J. Syst. Evol. Microbiol.">
        <title>The Global Catalogue of Microorganisms (GCM) 10K type strain sequencing project: providing services to taxonomists for standard genome sequencing and annotation.</title>
        <authorList>
            <consortium name="The Broad Institute Genomics Platform"/>
            <consortium name="The Broad Institute Genome Sequencing Center for Infectious Disease"/>
            <person name="Wu L."/>
            <person name="Ma J."/>
        </authorList>
    </citation>
    <scope>NUCLEOTIDE SEQUENCE [LARGE SCALE GENOMIC DNA]</scope>
    <source>
        <strain evidence="10">JCM 17705</strain>
    </source>
</reference>
<dbReference type="RefSeq" id="WP_345209071.1">
    <property type="nucleotide sequence ID" value="NZ_BAABFT010000001.1"/>
</dbReference>
<dbReference type="PANTHER" id="PTHR32071:SF117">
    <property type="entry name" value="PTS-DEPENDENT DIHYDROXYACETONE KINASE OPERON REGULATORY PROTEIN-RELATED"/>
    <property type="match status" value="1"/>
</dbReference>
<dbReference type="SUPFAM" id="SSF52540">
    <property type="entry name" value="P-loop containing nucleoside triphosphate hydrolases"/>
    <property type="match status" value="1"/>
</dbReference>
<dbReference type="InterPro" id="IPR001789">
    <property type="entry name" value="Sig_transdc_resp-reg_receiver"/>
</dbReference>
<dbReference type="SMART" id="SM00382">
    <property type="entry name" value="AAA"/>
    <property type="match status" value="1"/>
</dbReference>
<feature type="domain" description="Sigma-54 factor interaction" evidence="7">
    <location>
        <begin position="333"/>
        <end position="562"/>
    </location>
</feature>
<dbReference type="SMART" id="SM00448">
    <property type="entry name" value="REC"/>
    <property type="match status" value="1"/>
</dbReference>
<dbReference type="PROSITE" id="PS00675">
    <property type="entry name" value="SIGMA54_INTERACT_1"/>
    <property type="match status" value="1"/>
</dbReference>
<protein>
    <recommendedName>
        <fullName evidence="11">Response regulator receiver domain-containing protein</fullName>
    </recommendedName>
</protein>
<evidence type="ECO:0000256" key="6">
    <source>
        <dbReference type="PROSITE-ProRule" id="PRU00169"/>
    </source>
</evidence>
<dbReference type="PROSITE" id="PS00676">
    <property type="entry name" value="SIGMA54_INTERACT_2"/>
    <property type="match status" value="1"/>
</dbReference>
<dbReference type="InterPro" id="IPR058031">
    <property type="entry name" value="AAA_lid_NorR"/>
</dbReference>